<evidence type="ECO:0000256" key="2">
    <source>
        <dbReference type="ARBA" id="ARBA00022679"/>
    </source>
</evidence>
<dbReference type="GO" id="GO:0005886">
    <property type="term" value="C:plasma membrane"/>
    <property type="evidence" value="ECO:0007669"/>
    <property type="project" value="TreeGrafter"/>
</dbReference>
<dbReference type="InterPro" id="IPR029063">
    <property type="entry name" value="SAM-dependent_MTases_sf"/>
</dbReference>
<dbReference type="GO" id="GO:0032259">
    <property type="term" value="P:methylation"/>
    <property type="evidence" value="ECO:0007669"/>
    <property type="project" value="UniProtKB-KW"/>
</dbReference>
<evidence type="ECO:0000256" key="1">
    <source>
        <dbReference type="ARBA" id="ARBA00022603"/>
    </source>
</evidence>
<proteinExistence type="predicted"/>
<gene>
    <name evidence="4" type="ORF">AAME72_12160</name>
</gene>
<dbReference type="EC" id="2.1.1.-" evidence="4"/>
<reference evidence="4" key="1">
    <citation type="submission" date="2024-05" db="EMBL/GenBank/DDBJ databases">
        <title>The Natural Products Discovery Center: Release of the First 8490 Sequenced Strains for Exploring Actinobacteria Biosynthetic Diversity.</title>
        <authorList>
            <person name="Kalkreuter E."/>
            <person name="Kautsar S.A."/>
            <person name="Yang D."/>
            <person name="Bader C.D."/>
            <person name="Teijaro C.N."/>
            <person name="Fluegel L."/>
            <person name="Davis C.M."/>
            <person name="Simpson J.R."/>
            <person name="Lauterbach L."/>
            <person name="Steele A.D."/>
            <person name="Gui C."/>
            <person name="Meng S."/>
            <person name="Li G."/>
            <person name="Viehrig K."/>
            <person name="Ye F."/>
            <person name="Su P."/>
            <person name="Kiefer A.F."/>
            <person name="Nichols A."/>
            <person name="Cepeda A.J."/>
            <person name="Yan W."/>
            <person name="Fan B."/>
            <person name="Jiang Y."/>
            <person name="Adhikari A."/>
            <person name="Zheng C.-J."/>
            <person name="Schuster L."/>
            <person name="Cowan T.M."/>
            <person name="Smanski M.J."/>
            <person name="Chevrette M.G."/>
            <person name="de Carvalho L.P.S."/>
            <person name="Shen B."/>
        </authorList>
    </citation>
    <scope>NUCLEOTIDE SEQUENCE</scope>
    <source>
        <strain evidence="4">NPDC080035</strain>
    </source>
</reference>
<dbReference type="RefSeq" id="WP_348786815.1">
    <property type="nucleotide sequence ID" value="NZ_CP157390.1"/>
</dbReference>
<evidence type="ECO:0000313" key="4">
    <source>
        <dbReference type="EMBL" id="XBM46836.1"/>
    </source>
</evidence>
<keyword evidence="1 4" id="KW-0489">Methyltransferase</keyword>
<dbReference type="PANTHER" id="PTHR40048:SF1">
    <property type="entry name" value="RHAMNOSYL O-METHYLTRANSFERASE"/>
    <property type="match status" value="1"/>
</dbReference>
<accession>A0AAU7G8S5</accession>
<dbReference type="SUPFAM" id="SSF53335">
    <property type="entry name" value="S-adenosyl-L-methionine-dependent methyltransferases"/>
    <property type="match status" value="1"/>
</dbReference>
<protein>
    <submittedName>
        <fullName evidence="4">Class I SAM-dependent methyltransferase</fullName>
        <ecNumber evidence="4">2.1.1.-</ecNumber>
    </submittedName>
</protein>
<dbReference type="GO" id="GO:0071770">
    <property type="term" value="P:DIM/DIP cell wall layer assembly"/>
    <property type="evidence" value="ECO:0007669"/>
    <property type="project" value="TreeGrafter"/>
</dbReference>
<dbReference type="GO" id="GO:0008168">
    <property type="term" value="F:methyltransferase activity"/>
    <property type="evidence" value="ECO:0007669"/>
    <property type="project" value="UniProtKB-KW"/>
</dbReference>
<dbReference type="AlphaFoldDB" id="A0AAU7G8S5"/>
<name>A0AAU7G8S5_9MICO</name>
<keyword evidence="2 4" id="KW-0808">Transferase</keyword>
<organism evidence="4">
    <name type="scientific">Leifsonia sp. NPDC080035</name>
    <dbReference type="NCBI Taxonomy" id="3143936"/>
    <lineage>
        <taxon>Bacteria</taxon>
        <taxon>Bacillati</taxon>
        <taxon>Actinomycetota</taxon>
        <taxon>Actinomycetes</taxon>
        <taxon>Micrococcales</taxon>
        <taxon>Microbacteriaceae</taxon>
        <taxon>Leifsonia</taxon>
    </lineage>
</organism>
<dbReference type="EMBL" id="CP157390">
    <property type="protein sequence ID" value="XBM46836.1"/>
    <property type="molecule type" value="Genomic_DNA"/>
</dbReference>
<dbReference type="Pfam" id="PF13578">
    <property type="entry name" value="Methyltransf_24"/>
    <property type="match status" value="1"/>
</dbReference>
<dbReference type="PANTHER" id="PTHR40048">
    <property type="entry name" value="RHAMNOSYL O-METHYLTRANSFERASE"/>
    <property type="match status" value="1"/>
</dbReference>
<keyword evidence="3" id="KW-0175">Coiled coil</keyword>
<evidence type="ECO:0000256" key="3">
    <source>
        <dbReference type="SAM" id="Coils"/>
    </source>
</evidence>
<feature type="coiled-coil region" evidence="3">
    <location>
        <begin position="234"/>
        <end position="275"/>
    </location>
</feature>
<dbReference type="Gene3D" id="3.40.50.150">
    <property type="entry name" value="Vaccinia Virus protein VP39"/>
    <property type="match status" value="1"/>
</dbReference>
<sequence length="302" mass="34516">MPEHPQPAWLNDASYWQPAHRPLSAWVEHAPFAFWIVEQTRPRSIVELGTHWGYSYFVFCEAVRRLGLPTRVHALDTWEGEEHAGRYGEEVFAYVAATTEADYRDIGTMHRGYFSDRVSDFEDGSIDLLHIDGRHGYDDVREDFELYRPKLSDRAVVLFHDITERQETFGVWKFWAEVSAQFPSFAFEHEHGLGVLGVGADLPEGMRAFFAAAGQQPERVRATYEALGGDIRRYVDLESEAAALREETSRLRSDLDAARAESERLAADRQGLVNQLDAVHASSSWRLTRPVRWVSSSLRRSS</sequence>